<dbReference type="PANTHER" id="PTHR48104:SF30">
    <property type="entry name" value="METACASPASE-1"/>
    <property type="match status" value="1"/>
</dbReference>
<dbReference type="Gene3D" id="3.40.50.1460">
    <property type="match status" value="1"/>
</dbReference>
<feature type="transmembrane region" description="Helical" evidence="2">
    <location>
        <begin position="593"/>
        <end position="614"/>
    </location>
</feature>
<keyword evidence="2" id="KW-1133">Transmembrane helix</keyword>
<keyword evidence="2" id="KW-0472">Membrane</keyword>
<dbReference type="SUPFAM" id="SSF52129">
    <property type="entry name" value="Caspase-like"/>
    <property type="match status" value="1"/>
</dbReference>
<feature type="domain" description="Peptidase C14 caspase" evidence="3">
    <location>
        <begin position="51"/>
        <end position="244"/>
    </location>
</feature>
<dbReference type="EMBL" id="LAZR01006642">
    <property type="protein sequence ID" value="KKM90683.1"/>
    <property type="molecule type" value="Genomic_DNA"/>
</dbReference>
<dbReference type="GO" id="GO:0006508">
    <property type="term" value="P:proteolysis"/>
    <property type="evidence" value="ECO:0007669"/>
    <property type="project" value="InterPro"/>
</dbReference>
<name>A0A0F9LBA1_9ZZZZ</name>
<sequence>MTNKRKLILISYFICFFFVAGRISFSTISINDPTTQDQPEPIISALTTRTGFAIVVGVEDYPGSIYDLNYCVDDANSIYSRLLNNYGFDEIYIHLLLDSAATKDAIQTAFNMISSIIKSDDVFFFYYSGHGEKGSFTNHIYPYDSVTDNSKRISDIDLDAYLDGVNSAEQYIIIDSCGSGGMIEEAQAPNRYFMTSSGKVEDSWETSSLRHGVFTYYFLRSFSTASDSNGDGIRSMEEQFAYTYTRTVSKSTSMGDVQHPQEYDGISGETVIDTTIGSLTLTPNGTQLDYSFFLYGHGTITTLRLTVCAVGENITTQSIDLILGAPSSTGFGFYSGMVDIGGTENITGYKIRVVVYWPNMAPGSPKILELIFGDADGDSLEDFVELDNGLNPRTNDTDSDGLDDYYEFYGITDPTLNDTDGDVMLDGYEVFNGLDPLTDDSLLDLDGEGLINILEYNIGSNANNPDTDGDSMDDWFEFIYGLNLFFDDAGLDLDSDGLTNGIEYQYGSIANNSDSDSDSMPDGWEYDNNLNLMLNDAHLDPDNDNLDNLAEYQSDTNPHMEDTDGDTWNDGDEISHNTDPLDPEDYPIINNAIISYPLFIIYAILLGSIIFATIRKLKNRFN</sequence>
<dbReference type="InterPro" id="IPR050452">
    <property type="entry name" value="Metacaspase"/>
</dbReference>
<reference evidence="4" key="1">
    <citation type="journal article" date="2015" name="Nature">
        <title>Complex archaea that bridge the gap between prokaryotes and eukaryotes.</title>
        <authorList>
            <person name="Spang A."/>
            <person name="Saw J.H."/>
            <person name="Jorgensen S.L."/>
            <person name="Zaremba-Niedzwiedzka K."/>
            <person name="Martijn J."/>
            <person name="Lind A.E."/>
            <person name="van Eijk R."/>
            <person name="Schleper C."/>
            <person name="Guy L."/>
            <person name="Ettema T.J."/>
        </authorList>
    </citation>
    <scope>NUCLEOTIDE SEQUENCE</scope>
</reference>
<dbReference type="GO" id="GO:0004197">
    <property type="term" value="F:cysteine-type endopeptidase activity"/>
    <property type="evidence" value="ECO:0007669"/>
    <property type="project" value="InterPro"/>
</dbReference>
<keyword evidence="2" id="KW-0812">Transmembrane</keyword>
<dbReference type="GO" id="GO:0005737">
    <property type="term" value="C:cytoplasm"/>
    <property type="evidence" value="ECO:0007669"/>
    <property type="project" value="TreeGrafter"/>
</dbReference>
<dbReference type="PANTHER" id="PTHR48104">
    <property type="entry name" value="METACASPASE-4"/>
    <property type="match status" value="1"/>
</dbReference>
<feature type="compositionally biased region" description="Acidic residues" evidence="1">
    <location>
        <begin position="563"/>
        <end position="572"/>
    </location>
</feature>
<evidence type="ECO:0000256" key="2">
    <source>
        <dbReference type="SAM" id="Phobius"/>
    </source>
</evidence>
<evidence type="ECO:0000313" key="4">
    <source>
        <dbReference type="EMBL" id="KKM90683.1"/>
    </source>
</evidence>
<evidence type="ECO:0000256" key="1">
    <source>
        <dbReference type="SAM" id="MobiDB-lite"/>
    </source>
</evidence>
<gene>
    <name evidence="4" type="ORF">LCGC14_1236190</name>
</gene>
<organism evidence="4">
    <name type="scientific">marine sediment metagenome</name>
    <dbReference type="NCBI Taxonomy" id="412755"/>
    <lineage>
        <taxon>unclassified sequences</taxon>
        <taxon>metagenomes</taxon>
        <taxon>ecological metagenomes</taxon>
    </lineage>
</organism>
<dbReference type="InterPro" id="IPR011600">
    <property type="entry name" value="Pept_C14_caspase"/>
</dbReference>
<dbReference type="AlphaFoldDB" id="A0A0F9LBA1"/>
<comment type="caution">
    <text evidence="4">The sequence shown here is derived from an EMBL/GenBank/DDBJ whole genome shotgun (WGS) entry which is preliminary data.</text>
</comment>
<accession>A0A0F9LBA1</accession>
<evidence type="ECO:0000259" key="3">
    <source>
        <dbReference type="Pfam" id="PF00656"/>
    </source>
</evidence>
<dbReference type="Pfam" id="PF00656">
    <property type="entry name" value="Peptidase_C14"/>
    <property type="match status" value="1"/>
</dbReference>
<proteinExistence type="predicted"/>
<feature type="region of interest" description="Disordered" evidence="1">
    <location>
        <begin position="554"/>
        <end position="581"/>
    </location>
</feature>
<protein>
    <recommendedName>
        <fullName evidence="3">Peptidase C14 caspase domain-containing protein</fullName>
    </recommendedName>
</protein>
<dbReference type="InterPro" id="IPR029030">
    <property type="entry name" value="Caspase-like_dom_sf"/>
</dbReference>